<evidence type="ECO:0000256" key="4">
    <source>
        <dbReference type="SAM" id="MobiDB-lite"/>
    </source>
</evidence>
<proteinExistence type="predicted"/>
<feature type="region of interest" description="Disordered" evidence="4">
    <location>
        <begin position="197"/>
        <end position="334"/>
    </location>
</feature>
<reference evidence="7 8" key="1">
    <citation type="submission" date="2021-06" db="EMBL/GenBank/DDBJ databases">
        <authorList>
            <person name="Palmer J.M."/>
        </authorList>
    </citation>
    <scope>NUCLEOTIDE SEQUENCE [LARGE SCALE GENOMIC DNA]</scope>
    <source>
        <strain evidence="8">if_2019</strain>
        <tissue evidence="7">Muscle</tissue>
    </source>
</reference>
<name>A0ABV0TSH9_9TELE</name>
<keyword evidence="8" id="KW-1185">Reference proteome</keyword>
<dbReference type="InterPro" id="IPR023093">
    <property type="entry name" value="ScpA-like_C"/>
</dbReference>
<gene>
    <name evidence="7" type="ORF">ILYODFUR_006576</name>
</gene>
<evidence type="ECO:0000256" key="2">
    <source>
        <dbReference type="ARBA" id="ARBA00022829"/>
    </source>
</evidence>
<dbReference type="InterPro" id="IPR006909">
    <property type="entry name" value="Rad21/Rec8_C_eu"/>
</dbReference>
<keyword evidence="2" id="KW-0159">Chromosome partition</keyword>
<evidence type="ECO:0000313" key="7">
    <source>
        <dbReference type="EMBL" id="MEQ2235864.1"/>
    </source>
</evidence>
<dbReference type="PANTHER" id="PTHR12585:SF27">
    <property type="entry name" value="MEIOTIC RECOMBINATION PROTEIN REC8 HOMOLOG"/>
    <property type="match status" value="1"/>
</dbReference>
<dbReference type="CDD" id="cd21794">
    <property type="entry name" value="Rad21_Rec8_M_Rec8"/>
    <property type="match status" value="1"/>
</dbReference>
<sequence>MFYYPAVLNRQSGCFATIWLVATKGIKVTRKDFLKVNVKMTCDDIMSYVLERVAPPQPGLPRPRFSLYLSSQLQYGVVLVYHRQCTILLEELQFIVGQLLKQRSLQKIDLDDHSRQTGVLPDALSLMEDTEGAPDPLFGVMLLKDMVPSPSITASPETITLKETEPVAVPAAEFEDEDFTDHLPQTIDFLLEQADHFPEGGWELPPEEMRGLEREEREQEKIKDMTGSTTELQPTTVSSEGPELLPQEEQAPAVEIPSPPRDQLTPVSAPSLPSPPSTTRGRLRSPELEEVQPEVKRRRRRQLAFFDPETQLSEKDQQQQIENPLTETRPPPLFLPPSHRIVPAAELLSNPCSFLPEEIQCLWRRAAAIMPLLGSDLQVGERGPESTDSEREREQEMMEVAEREEQRLKEIPTEVQREMVESEMLELSADDSLPLEASDQKEVSREISPLYTSEREGSTFSTVLQDIPEMVDEMMERVAPESPRLLPELMEREEPVVFQSLLPPEVNRRTVSSIFHRLLENLSYRRICAEQEEPYGDIMISPGVNYEEMNLPL</sequence>
<dbReference type="EMBL" id="JAHRIQ010046748">
    <property type="protein sequence ID" value="MEQ2235864.1"/>
    <property type="molecule type" value="Genomic_DNA"/>
</dbReference>
<accession>A0ABV0TSH9</accession>
<evidence type="ECO:0000313" key="8">
    <source>
        <dbReference type="Proteomes" id="UP001482620"/>
    </source>
</evidence>
<dbReference type="InterPro" id="IPR006910">
    <property type="entry name" value="Rad21_Rec8_N"/>
</dbReference>
<dbReference type="Pfam" id="PF04824">
    <property type="entry name" value="Rad21_Rec8"/>
    <property type="match status" value="1"/>
</dbReference>
<dbReference type="InterPro" id="IPR039781">
    <property type="entry name" value="Rad21/Rec8-like"/>
</dbReference>
<feature type="compositionally biased region" description="Polar residues" evidence="4">
    <location>
        <begin position="226"/>
        <end position="239"/>
    </location>
</feature>
<organism evidence="7 8">
    <name type="scientific">Ilyodon furcidens</name>
    <name type="common">goldbreast splitfin</name>
    <dbReference type="NCBI Taxonomy" id="33524"/>
    <lineage>
        <taxon>Eukaryota</taxon>
        <taxon>Metazoa</taxon>
        <taxon>Chordata</taxon>
        <taxon>Craniata</taxon>
        <taxon>Vertebrata</taxon>
        <taxon>Euteleostomi</taxon>
        <taxon>Actinopterygii</taxon>
        <taxon>Neopterygii</taxon>
        <taxon>Teleostei</taxon>
        <taxon>Neoteleostei</taxon>
        <taxon>Acanthomorphata</taxon>
        <taxon>Ovalentaria</taxon>
        <taxon>Atherinomorphae</taxon>
        <taxon>Cyprinodontiformes</taxon>
        <taxon>Goodeidae</taxon>
        <taxon>Ilyodon</taxon>
    </lineage>
</organism>
<evidence type="ECO:0000256" key="1">
    <source>
        <dbReference type="ARBA" id="ARBA00004123"/>
    </source>
</evidence>
<dbReference type="Proteomes" id="UP001482620">
    <property type="component" value="Unassembled WGS sequence"/>
</dbReference>
<comment type="caution">
    <text evidence="7">The sequence shown here is derived from an EMBL/GenBank/DDBJ whole genome shotgun (WGS) entry which is preliminary data.</text>
</comment>
<feature type="domain" description="Rad21/Rec8-like protein C-terminal eukaryotic" evidence="5">
    <location>
        <begin position="496"/>
        <end position="544"/>
    </location>
</feature>
<feature type="compositionally biased region" description="Basic and acidic residues" evidence="4">
    <location>
        <begin position="207"/>
        <end position="224"/>
    </location>
</feature>
<dbReference type="PANTHER" id="PTHR12585">
    <property type="entry name" value="SCC1 / RAD21 FAMILY MEMBER"/>
    <property type="match status" value="1"/>
</dbReference>
<evidence type="ECO:0000259" key="6">
    <source>
        <dbReference type="Pfam" id="PF04825"/>
    </source>
</evidence>
<evidence type="ECO:0000256" key="3">
    <source>
        <dbReference type="ARBA" id="ARBA00023242"/>
    </source>
</evidence>
<evidence type="ECO:0000259" key="5">
    <source>
        <dbReference type="Pfam" id="PF04824"/>
    </source>
</evidence>
<comment type="subcellular location">
    <subcellularLocation>
        <location evidence="1">Nucleus</location>
    </subcellularLocation>
</comment>
<dbReference type="Pfam" id="PF04825">
    <property type="entry name" value="Rad21_Rec8_N"/>
    <property type="match status" value="1"/>
</dbReference>
<feature type="domain" description="Rad21/Rec8-like protein N-terminal" evidence="6">
    <location>
        <begin position="1"/>
        <end position="114"/>
    </location>
</feature>
<protein>
    <recommendedName>
        <fullName evidence="9">Meiotic recombination protein REC8 homolog</fullName>
    </recommendedName>
</protein>
<evidence type="ECO:0008006" key="9">
    <source>
        <dbReference type="Google" id="ProtNLM"/>
    </source>
</evidence>
<keyword evidence="3" id="KW-0539">Nucleus</keyword>
<dbReference type="Gene3D" id="1.10.10.580">
    <property type="entry name" value="Structural maintenance of chromosome 1. Chain E"/>
    <property type="match status" value="1"/>
</dbReference>